<feature type="domain" description="Glycosyl hydrolase family 92 N-terminal" evidence="2">
    <location>
        <begin position="6"/>
        <end position="160"/>
    </location>
</feature>
<dbReference type="Pfam" id="PF07971">
    <property type="entry name" value="Glyco_hydro_92"/>
    <property type="match status" value="1"/>
</dbReference>
<dbReference type="Proteomes" id="UP000515928">
    <property type="component" value="Chromosome"/>
</dbReference>
<name>A0A7G9RZI8_9FIRM</name>
<dbReference type="InterPro" id="IPR012939">
    <property type="entry name" value="Glyco_hydro_92"/>
</dbReference>
<dbReference type="InterPro" id="IPR041371">
    <property type="entry name" value="GH92_N"/>
</dbReference>
<dbReference type="InterPro" id="IPR008928">
    <property type="entry name" value="6-hairpin_glycosidase_sf"/>
</dbReference>
<feature type="domain" description="Glycosyl hydrolase family 92" evidence="1">
    <location>
        <begin position="221"/>
        <end position="692"/>
    </location>
</feature>
<dbReference type="Gene3D" id="1.20.1050.60">
    <property type="entry name" value="alpha-1,2-mannosidase"/>
    <property type="match status" value="1"/>
</dbReference>
<dbReference type="Gene3D" id="2.70.98.10">
    <property type="match status" value="1"/>
</dbReference>
<dbReference type="GO" id="GO:0006516">
    <property type="term" value="P:glycoprotein catabolic process"/>
    <property type="evidence" value="ECO:0007669"/>
    <property type="project" value="TreeGrafter"/>
</dbReference>
<dbReference type="GO" id="GO:0005829">
    <property type="term" value="C:cytosol"/>
    <property type="evidence" value="ECO:0007669"/>
    <property type="project" value="TreeGrafter"/>
</dbReference>
<evidence type="ECO:0000313" key="4">
    <source>
        <dbReference type="Proteomes" id="UP000515928"/>
    </source>
</evidence>
<dbReference type="EMBL" id="CP060715">
    <property type="protein sequence ID" value="QNN61013.1"/>
    <property type="molecule type" value="Genomic_DNA"/>
</dbReference>
<sequence length="711" mass="81061">MKHIEIDTRVGTHNYSNFSNGNTLPLTGSPFAMNYFAVQNGEGSWWFDPLKPMISGFRCTHQPSPWMGDFSHFLITPFTGNPLIRSLFHLQSSYRTHEAIFRPDFLQVESLRYNIRSELTASTYGMKLRTTSSDQNCIKYVLSAHSGIQNISQDSNSITFDIKNYSGCEDKDFTMHVILTADTPLKLIASKFEDGSDIAIIETEVTVATLSLATSFISSTQAALNLSREPETFISLHQQVAAAWNEKLDKIVVTHKDTEAEKMFYAAFYRCFLFPQTFYELDESMNPIHYNTISKQVMPGVLFTNNGFWDTYKTLFPLFSLIEPDFYEVLLRGFLNSYNESGYLPKWLSPDERGLMPGTLIDAVISDALTKGIAQDMIHEFYDAMVKSATVESTNPQYGRRAVNDYWKYGYVPSHYGESVNQSLDNSYSDFCIAQVAKLLNKNDDYEKFMTSSRNYAKLFDFESGLMRAKDTDGKFAVPFIDTTWGHAYTEGSSWQNSWAVYHDFKGLMNLYSNQDDFIQLITRLVNQKPIFSVGSYGFEIHEMSEVAAIDFGQMAISNQPSFHIPFLFTYAGHPESTQVLIRSLMRETFKPTFDGYPGDEDNGSMSAWYVFNSLGFYPVCPGTQEYVMGIPYFDSVVINLPHNKTIKITTENNTPHHNFINDVKVNGSSYTRLYFKHEELVQGANIKFELGIVPHFKSYTDEQLPYSSTK</sequence>
<dbReference type="InterPro" id="IPR050883">
    <property type="entry name" value="PNGase"/>
</dbReference>
<dbReference type="KEGG" id="eio:H9L01_01170"/>
<dbReference type="PANTHER" id="PTHR12143">
    <property type="entry name" value="PEPTIDE N-GLYCANASE PNGASE -RELATED"/>
    <property type="match status" value="1"/>
</dbReference>
<dbReference type="Pfam" id="PF17678">
    <property type="entry name" value="Glyco_hydro_92N"/>
    <property type="match status" value="1"/>
</dbReference>
<protein>
    <submittedName>
        <fullName evidence="3">Glycoside hydrolase family 92 protein</fullName>
    </submittedName>
</protein>
<dbReference type="GO" id="GO:0030246">
    <property type="term" value="F:carbohydrate binding"/>
    <property type="evidence" value="ECO:0007669"/>
    <property type="project" value="InterPro"/>
</dbReference>
<dbReference type="InterPro" id="IPR005887">
    <property type="entry name" value="GH92_a_mannosidase_put"/>
</dbReference>
<organism evidence="3 4">
    <name type="scientific">Erysipelothrix inopinata</name>
    <dbReference type="NCBI Taxonomy" id="225084"/>
    <lineage>
        <taxon>Bacteria</taxon>
        <taxon>Bacillati</taxon>
        <taxon>Bacillota</taxon>
        <taxon>Erysipelotrichia</taxon>
        <taxon>Erysipelotrichales</taxon>
        <taxon>Erysipelotrichaceae</taxon>
        <taxon>Erysipelothrix</taxon>
    </lineage>
</organism>
<proteinExistence type="predicted"/>
<dbReference type="SUPFAM" id="SSF48208">
    <property type="entry name" value="Six-hairpin glycosidases"/>
    <property type="match status" value="1"/>
</dbReference>
<dbReference type="GO" id="GO:0000224">
    <property type="term" value="F:peptide-N4-(N-acetyl-beta-glucosaminyl)asparagine amidase activity"/>
    <property type="evidence" value="ECO:0007669"/>
    <property type="project" value="TreeGrafter"/>
</dbReference>
<dbReference type="InterPro" id="IPR014718">
    <property type="entry name" value="GH-type_carb-bd"/>
</dbReference>
<evidence type="ECO:0000259" key="2">
    <source>
        <dbReference type="Pfam" id="PF17678"/>
    </source>
</evidence>
<evidence type="ECO:0000313" key="3">
    <source>
        <dbReference type="EMBL" id="QNN61013.1"/>
    </source>
</evidence>
<reference evidence="3 4" key="1">
    <citation type="submission" date="2020-08" db="EMBL/GenBank/DDBJ databases">
        <title>Genome sequence of Erysipelothrix inopinata DSM 15511T.</title>
        <authorList>
            <person name="Hyun D.-W."/>
            <person name="Bae J.-W."/>
        </authorList>
    </citation>
    <scope>NUCLEOTIDE SEQUENCE [LARGE SCALE GENOMIC DNA]</scope>
    <source>
        <strain evidence="3 4">DSM 15511</strain>
    </source>
</reference>
<dbReference type="NCBIfam" id="TIGR01180">
    <property type="entry name" value="aman2_put"/>
    <property type="match status" value="1"/>
</dbReference>
<dbReference type="Gene3D" id="1.20.1610.10">
    <property type="entry name" value="alpha-1,2-mannosidases domains"/>
    <property type="match status" value="1"/>
</dbReference>
<dbReference type="AlphaFoldDB" id="A0A7G9RZI8"/>
<dbReference type="Gene3D" id="3.30.2080.10">
    <property type="entry name" value="GH92 mannosidase domain"/>
    <property type="match status" value="1"/>
</dbReference>
<accession>A0A7G9RZI8</accession>
<gene>
    <name evidence="3" type="ORF">H9L01_01170</name>
</gene>
<keyword evidence="3" id="KW-0378">Hydrolase</keyword>
<dbReference type="GO" id="GO:0005975">
    <property type="term" value="P:carbohydrate metabolic process"/>
    <property type="evidence" value="ECO:0007669"/>
    <property type="project" value="InterPro"/>
</dbReference>
<keyword evidence="4" id="KW-1185">Reference proteome</keyword>
<evidence type="ECO:0000259" key="1">
    <source>
        <dbReference type="Pfam" id="PF07971"/>
    </source>
</evidence>
<dbReference type="PANTHER" id="PTHR12143:SF43">
    <property type="entry name" value="PUTATIVE-RELATED"/>
    <property type="match status" value="1"/>
</dbReference>
<dbReference type="FunFam" id="3.30.2080.10:FF:000001">
    <property type="entry name" value="Alpha-1,2-mannosidase subfamily"/>
    <property type="match status" value="1"/>
</dbReference>
<dbReference type="RefSeq" id="WP_187534131.1">
    <property type="nucleotide sequence ID" value="NZ_CBCSHU010000014.1"/>
</dbReference>